<reference evidence="3" key="1">
    <citation type="journal article" date="2019" name="Int. J. Syst. Evol. Microbiol.">
        <title>The Global Catalogue of Microorganisms (GCM) 10K type strain sequencing project: providing services to taxonomists for standard genome sequencing and annotation.</title>
        <authorList>
            <consortium name="The Broad Institute Genomics Platform"/>
            <consortium name="The Broad Institute Genome Sequencing Center for Infectious Disease"/>
            <person name="Wu L."/>
            <person name="Ma J."/>
        </authorList>
    </citation>
    <scope>NUCLEOTIDE SEQUENCE [LARGE SCALE GENOMIC DNA]</scope>
    <source>
        <strain evidence="3">JCM 17695</strain>
    </source>
</reference>
<feature type="compositionally biased region" description="Basic and acidic residues" evidence="1">
    <location>
        <begin position="121"/>
        <end position="136"/>
    </location>
</feature>
<feature type="compositionally biased region" description="Acidic residues" evidence="1">
    <location>
        <begin position="137"/>
        <end position="150"/>
    </location>
</feature>
<dbReference type="EMBL" id="JBHTEY010000004">
    <property type="protein sequence ID" value="MFC7614143.1"/>
    <property type="molecule type" value="Genomic_DNA"/>
</dbReference>
<comment type="caution">
    <text evidence="2">The sequence shown here is derived from an EMBL/GenBank/DDBJ whole genome shotgun (WGS) entry which is preliminary data.</text>
</comment>
<evidence type="ECO:0000313" key="2">
    <source>
        <dbReference type="EMBL" id="MFC7614143.1"/>
    </source>
</evidence>
<dbReference type="Gene3D" id="3.30.1310.10">
    <property type="entry name" value="Nucleoid-associated protein YbaB-like domain"/>
    <property type="match status" value="1"/>
</dbReference>
<name>A0ABW2TMU9_9PSEU</name>
<proteinExistence type="predicted"/>
<organism evidence="2 3">
    <name type="scientific">Actinokineospora soli</name>
    <dbReference type="NCBI Taxonomy" id="1048753"/>
    <lineage>
        <taxon>Bacteria</taxon>
        <taxon>Bacillati</taxon>
        <taxon>Actinomycetota</taxon>
        <taxon>Actinomycetes</taxon>
        <taxon>Pseudonocardiales</taxon>
        <taxon>Pseudonocardiaceae</taxon>
        <taxon>Actinokineospora</taxon>
    </lineage>
</organism>
<feature type="region of interest" description="Disordered" evidence="1">
    <location>
        <begin position="121"/>
        <end position="150"/>
    </location>
</feature>
<accession>A0ABW2TMU9</accession>
<evidence type="ECO:0000256" key="1">
    <source>
        <dbReference type="SAM" id="MobiDB-lite"/>
    </source>
</evidence>
<dbReference type="InterPro" id="IPR036894">
    <property type="entry name" value="YbaB-like_sf"/>
</dbReference>
<sequence length="150" mass="16307">MDGTILDPDGAREHLAAWQGRIDKMARDTEAMRAKMQDLKVTATDPNGLAEVSVDSTGSLVDLKLTDRISRVAPDVVARAIMATLGSARNQLADRSREVIEETMGAGSPAARAIADTVERHLRTDAAPEAPRRAPAVEDDEDYDPFPERR</sequence>
<dbReference type="Proteomes" id="UP001596512">
    <property type="component" value="Unassembled WGS sequence"/>
</dbReference>
<dbReference type="SUPFAM" id="SSF82607">
    <property type="entry name" value="YbaB-like"/>
    <property type="match status" value="1"/>
</dbReference>
<protein>
    <submittedName>
        <fullName evidence="2">YbaB/EbfC family nucleoid-associated protein</fullName>
    </submittedName>
</protein>
<dbReference type="Pfam" id="PF02575">
    <property type="entry name" value="YbaB_DNA_bd"/>
    <property type="match status" value="1"/>
</dbReference>
<gene>
    <name evidence="2" type="ORF">ACFQV2_11880</name>
</gene>
<evidence type="ECO:0000313" key="3">
    <source>
        <dbReference type="Proteomes" id="UP001596512"/>
    </source>
</evidence>
<dbReference type="InterPro" id="IPR004401">
    <property type="entry name" value="YbaB/EbfC"/>
</dbReference>
<keyword evidence="3" id="KW-1185">Reference proteome</keyword>